<protein>
    <submittedName>
        <fullName evidence="2">Uncharacterized protein</fullName>
    </submittedName>
</protein>
<organism evidence="2">
    <name type="scientific">Oryza glumipatula</name>
    <dbReference type="NCBI Taxonomy" id="40148"/>
    <lineage>
        <taxon>Eukaryota</taxon>
        <taxon>Viridiplantae</taxon>
        <taxon>Streptophyta</taxon>
        <taxon>Embryophyta</taxon>
        <taxon>Tracheophyta</taxon>
        <taxon>Spermatophyta</taxon>
        <taxon>Magnoliopsida</taxon>
        <taxon>Liliopsida</taxon>
        <taxon>Poales</taxon>
        <taxon>Poaceae</taxon>
        <taxon>BOP clade</taxon>
        <taxon>Oryzoideae</taxon>
        <taxon>Oryzeae</taxon>
        <taxon>Oryzinae</taxon>
        <taxon>Oryza</taxon>
    </lineage>
</organism>
<dbReference type="AlphaFoldDB" id="A0A0E0AZM0"/>
<evidence type="ECO:0000256" key="1">
    <source>
        <dbReference type="SAM" id="MobiDB-lite"/>
    </source>
</evidence>
<reference evidence="2" key="2">
    <citation type="submission" date="2018-05" db="EMBL/GenBank/DDBJ databases">
        <title>OgluRS3 (Oryza glumaepatula Reference Sequence Version 3).</title>
        <authorList>
            <person name="Zhang J."/>
            <person name="Kudrna D."/>
            <person name="Lee S."/>
            <person name="Talag J."/>
            <person name="Welchert J."/>
            <person name="Wing R.A."/>
        </authorList>
    </citation>
    <scope>NUCLEOTIDE SEQUENCE [LARGE SCALE GENOMIC DNA]</scope>
</reference>
<feature type="compositionally biased region" description="Basic and acidic residues" evidence="1">
    <location>
        <begin position="77"/>
        <end position="89"/>
    </location>
</feature>
<evidence type="ECO:0000313" key="3">
    <source>
        <dbReference type="Proteomes" id="UP000026961"/>
    </source>
</evidence>
<accession>A0A0E0AZM0</accession>
<sequence>MSRSKQVHHWCHQVQNQGANKKETMLNTFAASHLDGMLASSSSQLPKPGSDGSQVFEGDLMGRSELGAQLARKKRTGMGERKEEEDERIHIIPNEGLVVTGYGRRTPRECSRTNIQTKGASITWEEGLMPEFEERTQAGGG</sequence>
<name>A0A0E0AZM0_9ORYZ</name>
<proteinExistence type="predicted"/>
<feature type="region of interest" description="Disordered" evidence="1">
    <location>
        <begin position="62"/>
        <end position="89"/>
    </location>
</feature>
<evidence type="ECO:0000313" key="2">
    <source>
        <dbReference type="EnsemblPlants" id="OGLUM09G01350.1"/>
    </source>
</evidence>
<dbReference type="Proteomes" id="UP000026961">
    <property type="component" value="Chromosome 9"/>
</dbReference>
<dbReference type="HOGENOM" id="CLU_1828332_0_0_1"/>
<reference evidence="2" key="1">
    <citation type="submission" date="2015-04" db="UniProtKB">
        <authorList>
            <consortium name="EnsemblPlants"/>
        </authorList>
    </citation>
    <scope>IDENTIFICATION</scope>
</reference>
<dbReference type="Gramene" id="OGLUM09G01350.1">
    <property type="protein sequence ID" value="OGLUM09G01350.1"/>
    <property type="gene ID" value="OGLUM09G01350"/>
</dbReference>
<dbReference type="EnsemblPlants" id="OGLUM09G01350.1">
    <property type="protein sequence ID" value="OGLUM09G01350.1"/>
    <property type="gene ID" value="OGLUM09G01350"/>
</dbReference>
<keyword evidence="3" id="KW-1185">Reference proteome</keyword>